<dbReference type="InterPro" id="IPR013087">
    <property type="entry name" value="Znf_C2H2_type"/>
</dbReference>
<dbReference type="Gene3D" id="3.30.160.60">
    <property type="entry name" value="Classic Zinc Finger"/>
    <property type="match status" value="1"/>
</dbReference>
<feature type="domain" description="C2H2-type" evidence="2">
    <location>
        <begin position="76"/>
        <end position="102"/>
    </location>
</feature>
<keyword evidence="1" id="KW-0863">Zinc-finger</keyword>
<dbReference type="InterPro" id="IPR036236">
    <property type="entry name" value="Znf_C2H2_sf"/>
</dbReference>
<name>A0A7J7KTR0_BUGNE</name>
<dbReference type="PROSITE" id="PS00028">
    <property type="entry name" value="ZINC_FINGER_C2H2_1"/>
    <property type="match status" value="1"/>
</dbReference>
<keyword evidence="1" id="KW-0479">Metal-binding</keyword>
<evidence type="ECO:0000313" key="4">
    <source>
        <dbReference type="Proteomes" id="UP000593567"/>
    </source>
</evidence>
<dbReference type="PROSITE" id="PS50157">
    <property type="entry name" value="ZINC_FINGER_C2H2_2"/>
    <property type="match status" value="1"/>
</dbReference>
<dbReference type="GO" id="GO:0008270">
    <property type="term" value="F:zinc ion binding"/>
    <property type="evidence" value="ECO:0007669"/>
    <property type="project" value="UniProtKB-KW"/>
</dbReference>
<organism evidence="3 4">
    <name type="scientific">Bugula neritina</name>
    <name type="common">Brown bryozoan</name>
    <name type="synonym">Sertularia neritina</name>
    <dbReference type="NCBI Taxonomy" id="10212"/>
    <lineage>
        <taxon>Eukaryota</taxon>
        <taxon>Metazoa</taxon>
        <taxon>Spiralia</taxon>
        <taxon>Lophotrochozoa</taxon>
        <taxon>Bryozoa</taxon>
        <taxon>Gymnolaemata</taxon>
        <taxon>Cheilostomatida</taxon>
        <taxon>Flustrina</taxon>
        <taxon>Buguloidea</taxon>
        <taxon>Bugulidae</taxon>
        <taxon>Bugula</taxon>
    </lineage>
</organism>
<dbReference type="SUPFAM" id="SSF57667">
    <property type="entry name" value="beta-beta-alpha zinc fingers"/>
    <property type="match status" value="1"/>
</dbReference>
<dbReference type="SMART" id="SM00355">
    <property type="entry name" value="ZnF_C2H2"/>
    <property type="match status" value="1"/>
</dbReference>
<gene>
    <name evidence="3" type="ORF">EB796_000109</name>
</gene>
<sequence length="102" mass="11438">MTEYCIICHFNSELIKALPEQVTAGTSPNSKGQGTKDLPSAKFLYCRQCNSYVSAAEPHNHENDDVDETTPPVEQFECEVCCQTFESETELKEHVASHLISR</sequence>
<proteinExistence type="predicted"/>
<evidence type="ECO:0000259" key="2">
    <source>
        <dbReference type="PROSITE" id="PS50157"/>
    </source>
</evidence>
<evidence type="ECO:0000256" key="1">
    <source>
        <dbReference type="PROSITE-ProRule" id="PRU00042"/>
    </source>
</evidence>
<dbReference type="EMBL" id="VXIV02000018">
    <property type="protein sequence ID" value="KAF6041596.1"/>
    <property type="molecule type" value="Genomic_DNA"/>
</dbReference>
<dbReference type="AlphaFoldDB" id="A0A7J7KTR0"/>
<comment type="caution">
    <text evidence="3">The sequence shown here is derived from an EMBL/GenBank/DDBJ whole genome shotgun (WGS) entry which is preliminary data.</text>
</comment>
<accession>A0A7J7KTR0</accession>
<protein>
    <recommendedName>
        <fullName evidence="2">C2H2-type domain-containing protein</fullName>
    </recommendedName>
</protein>
<dbReference type="Proteomes" id="UP000593567">
    <property type="component" value="Unassembled WGS sequence"/>
</dbReference>
<keyword evidence="4" id="KW-1185">Reference proteome</keyword>
<reference evidence="3" key="1">
    <citation type="submission" date="2020-06" db="EMBL/GenBank/DDBJ databases">
        <title>Draft genome of Bugula neritina, a colonial animal packing powerful symbionts and potential medicines.</title>
        <authorList>
            <person name="Rayko M."/>
        </authorList>
    </citation>
    <scope>NUCLEOTIDE SEQUENCE [LARGE SCALE GENOMIC DNA]</scope>
    <source>
        <strain evidence="3">Kwan_BN1</strain>
    </source>
</reference>
<evidence type="ECO:0000313" key="3">
    <source>
        <dbReference type="EMBL" id="KAF6041596.1"/>
    </source>
</evidence>
<keyword evidence="1" id="KW-0862">Zinc</keyword>